<feature type="transmembrane region" description="Helical" evidence="6">
    <location>
        <begin position="21"/>
        <end position="43"/>
    </location>
</feature>
<keyword evidence="3 6" id="KW-0812">Transmembrane</keyword>
<dbReference type="InterPro" id="IPR037185">
    <property type="entry name" value="EmrE-like"/>
</dbReference>
<feature type="domain" description="EamA" evidence="7">
    <location>
        <begin position="171"/>
        <end position="304"/>
    </location>
</feature>
<feature type="transmembrane region" description="Helical" evidence="6">
    <location>
        <begin position="168"/>
        <end position="189"/>
    </location>
</feature>
<evidence type="ECO:0000256" key="1">
    <source>
        <dbReference type="ARBA" id="ARBA00004127"/>
    </source>
</evidence>
<evidence type="ECO:0000259" key="7">
    <source>
        <dbReference type="Pfam" id="PF00892"/>
    </source>
</evidence>
<evidence type="ECO:0000256" key="6">
    <source>
        <dbReference type="SAM" id="Phobius"/>
    </source>
</evidence>
<evidence type="ECO:0000313" key="9">
    <source>
        <dbReference type="Proteomes" id="UP000051790"/>
    </source>
</evidence>
<comment type="caution">
    <text evidence="8">The sequence shown here is derived from an EMBL/GenBank/DDBJ whole genome shotgun (WGS) entry which is preliminary data.</text>
</comment>
<feature type="transmembrane region" description="Helical" evidence="6">
    <location>
        <begin position="261"/>
        <end position="282"/>
    </location>
</feature>
<proteinExistence type="inferred from homology"/>
<feature type="transmembrane region" description="Helical" evidence="6">
    <location>
        <begin position="113"/>
        <end position="133"/>
    </location>
</feature>
<comment type="similarity">
    <text evidence="2">Belongs to the EamA transporter family.</text>
</comment>
<dbReference type="EMBL" id="AZEU01000222">
    <property type="protein sequence ID" value="KRL42584.1"/>
    <property type="molecule type" value="Genomic_DNA"/>
</dbReference>
<keyword evidence="9" id="KW-1185">Reference proteome</keyword>
<dbReference type="SUPFAM" id="SSF103481">
    <property type="entry name" value="Multidrug resistance efflux transporter EmrE"/>
    <property type="match status" value="2"/>
</dbReference>
<dbReference type="InterPro" id="IPR050638">
    <property type="entry name" value="AA-Vitamin_Transporters"/>
</dbReference>
<comment type="subcellular location">
    <subcellularLocation>
        <location evidence="1">Endomembrane system</location>
        <topology evidence="1">Multi-pass membrane protein</topology>
    </subcellularLocation>
</comment>
<feature type="transmembrane region" description="Helical" evidence="6">
    <location>
        <begin position="58"/>
        <end position="77"/>
    </location>
</feature>
<evidence type="ECO:0000313" key="8">
    <source>
        <dbReference type="EMBL" id="KRL42584.1"/>
    </source>
</evidence>
<evidence type="ECO:0000256" key="2">
    <source>
        <dbReference type="ARBA" id="ARBA00007362"/>
    </source>
</evidence>
<protein>
    <submittedName>
        <fullName evidence="8">DMT family permease</fullName>
    </submittedName>
</protein>
<reference evidence="8 9" key="1">
    <citation type="journal article" date="2015" name="Genome Announc.">
        <title>Expanding the biotechnology potential of lactobacilli through comparative genomics of 213 strains and associated genera.</title>
        <authorList>
            <person name="Sun Z."/>
            <person name="Harris H.M."/>
            <person name="McCann A."/>
            <person name="Guo C."/>
            <person name="Argimon S."/>
            <person name="Zhang W."/>
            <person name="Yang X."/>
            <person name="Jeffery I.B."/>
            <person name="Cooney J.C."/>
            <person name="Kagawa T.F."/>
            <person name="Liu W."/>
            <person name="Song Y."/>
            <person name="Salvetti E."/>
            <person name="Wrobel A."/>
            <person name="Rasinkangas P."/>
            <person name="Parkhill J."/>
            <person name="Rea M.C."/>
            <person name="O'Sullivan O."/>
            <person name="Ritari J."/>
            <person name="Douillard F.P."/>
            <person name="Paul Ross R."/>
            <person name="Yang R."/>
            <person name="Briner A.E."/>
            <person name="Felis G.E."/>
            <person name="de Vos W.M."/>
            <person name="Barrangou R."/>
            <person name="Klaenhammer T.R."/>
            <person name="Caufield P.W."/>
            <person name="Cui Y."/>
            <person name="Zhang H."/>
            <person name="O'Toole P.W."/>
        </authorList>
    </citation>
    <scope>NUCLEOTIDE SEQUENCE [LARGE SCALE GENOMIC DNA]</scope>
    <source>
        <strain evidence="8 9">DSM 13343</strain>
    </source>
</reference>
<feature type="transmembrane region" description="Helical" evidence="6">
    <location>
        <begin position="229"/>
        <end position="249"/>
    </location>
</feature>
<evidence type="ECO:0000256" key="3">
    <source>
        <dbReference type="ARBA" id="ARBA00022692"/>
    </source>
</evidence>
<evidence type="ECO:0000256" key="5">
    <source>
        <dbReference type="ARBA" id="ARBA00023136"/>
    </source>
</evidence>
<feature type="transmembrane region" description="Helical" evidence="6">
    <location>
        <begin position="201"/>
        <end position="223"/>
    </location>
</feature>
<feature type="transmembrane region" description="Helical" evidence="6">
    <location>
        <begin position="145"/>
        <end position="162"/>
    </location>
</feature>
<dbReference type="AlphaFoldDB" id="A0A0R1QP13"/>
<keyword evidence="4 6" id="KW-1133">Transmembrane helix</keyword>
<sequence>MTPTGFIFGGDNMAKNNKRTAAIRAACGTTMWGIGGVLANVVFNTSHATPAWLVSMRLTWAGIAMLIFAIVTKQPLLRVWHNKAHAIRLLLFGLIGVALAQFTYLLAIFYGNAALATIMLSLVPAMITVVTCVRERTMPRPIDTIAIVIALVGVFLLVTDGNPTKLHVAPIAVFWGILAAVTGAAYTMLPKKLLLHEPPLVIVGWGLIVGAVFMNFLAPVWHIPAGLHLYSWVAIAFIVFGATFLAYILYVSSLKTLRPAIASMIGNLEPLTATVLSIIFLALGFHTLQFFGIVMVLGAVVMMSWTPKRKIQ</sequence>
<feature type="domain" description="EamA" evidence="7">
    <location>
        <begin position="23"/>
        <end position="158"/>
    </location>
</feature>
<feature type="transmembrane region" description="Helical" evidence="6">
    <location>
        <begin position="288"/>
        <end position="306"/>
    </location>
</feature>
<accession>A0A0R1QP13</accession>
<evidence type="ECO:0000256" key="4">
    <source>
        <dbReference type="ARBA" id="ARBA00022989"/>
    </source>
</evidence>
<keyword evidence="5 6" id="KW-0472">Membrane</keyword>
<dbReference type="Proteomes" id="UP000051790">
    <property type="component" value="Unassembled WGS sequence"/>
</dbReference>
<dbReference type="PATRIC" id="fig|1423769.4.peg.1987"/>
<gene>
    <name evidence="8" type="ORF">FD01_GL001853</name>
</gene>
<name>A0A0R1QP13_9LACO</name>
<feature type="transmembrane region" description="Helical" evidence="6">
    <location>
        <begin position="89"/>
        <end position="107"/>
    </location>
</feature>
<dbReference type="OrthoDB" id="9810818at2"/>
<dbReference type="PANTHER" id="PTHR32322">
    <property type="entry name" value="INNER MEMBRANE TRANSPORTER"/>
    <property type="match status" value="1"/>
</dbReference>
<organism evidence="8 9">
    <name type="scientific">Lacticaseibacillus manihotivorans DSM 13343 = JCM 12514</name>
    <dbReference type="NCBI Taxonomy" id="1423769"/>
    <lineage>
        <taxon>Bacteria</taxon>
        <taxon>Bacillati</taxon>
        <taxon>Bacillota</taxon>
        <taxon>Bacilli</taxon>
        <taxon>Lactobacillales</taxon>
        <taxon>Lactobacillaceae</taxon>
        <taxon>Lacticaseibacillus</taxon>
    </lineage>
</organism>
<dbReference type="Pfam" id="PF00892">
    <property type="entry name" value="EamA"/>
    <property type="match status" value="2"/>
</dbReference>
<dbReference type="InterPro" id="IPR000620">
    <property type="entry name" value="EamA_dom"/>
</dbReference>
<dbReference type="GO" id="GO:0016020">
    <property type="term" value="C:membrane"/>
    <property type="evidence" value="ECO:0007669"/>
    <property type="project" value="UniProtKB-SubCell"/>
</dbReference>
<dbReference type="PANTHER" id="PTHR32322:SF2">
    <property type="entry name" value="EAMA DOMAIN-CONTAINING PROTEIN"/>
    <property type="match status" value="1"/>
</dbReference>